<keyword evidence="2" id="KW-1185">Reference proteome</keyword>
<name>A0ACA9NGJ1_9GLOM</name>
<proteinExistence type="predicted"/>
<reference evidence="1" key="1">
    <citation type="submission" date="2021-06" db="EMBL/GenBank/DDBJ databases">
        <authorList>
            <person name="Kallberg Y."/>
            <person name="Tangrot J."/>
            <person name="Rosling A."/>
        </authorList>
    </citation>
    <scope>NUCLEOTIDE SEQUENCE</scope>
    <source>
        <strain evidence="1">28 12/20/2015</strain>
    </source>
</reference>
<gene>
    <name evidence="1" type="ORF">SPELUC_LOCUS9042</name>
</gene>
<protein>
    <submittedName>
        <fullName evidence="1">15274_t:CDS:1</fullName>
    </submittedName>
</protein>
<feature type="non-terminal residue" evidence="1">
    <location>
        <position position="123"/>
    </location>
</feature>
<organism evidence="1 2">
    <name type="scientific">Cetraspora pellucida</name>
    <dbReference type="NCBI Taxonomy" id="1433469"/>
    <lineage>
        <taxon>Eukaryota</taxon>
        <taxon>Fungi</taxon>
        <taxon>Fungi incertae sedis</taxon>
        <taxon>Mucoromycota</taxon>
        <taxon>Glomeromycotina</taxon>
        <taxon>Glomeromycetes</taxon>
        <taxon>Diversisporales</taxon>
        <taxon>Gigasporaceae</taxon>
        <taxon>Cetraspora</taxon>
    </lineage>
</organism>
<evidence type="ECO:0000313" key="1">
    <source>
        <dbReference type="EMBL" id="CAG8654489.1"/>
    </source>
</evidence>
<dbReference type="EMBL" id="CAJVPW010014517">
    <property type="protein sequence ID" value="CAG8654489.1"/>
    <property type="molecule type" value="Genomic_DNA"/>
</dbReference>
<dbReference type="Proteomes" id="UP000789366">
    <property type="component" value="Unassembled WGS sequence"/>
</dbReference>
<evidence type="ECO:0000313" key="2">
    <source>
        <dbReference type="Proteomes" id="UP000789366"/>
    </source>
</evidence>
<sequence>MRLLIRKFTPFHKQTADAYAKLLFGPIGLSQSTNNKNPNELNIEDKFDTQIISEQLCQLLQKTPEEIGLVALFLDSRIKHLKFLIELDKSPTMSTLKLTTTNNSIAALYSNKEPNNKILNETE</sequence>
<accession>A0ACA9NGJ1</accession>
<comment type="caution">
    <text evidence="1">The sequence shown here is derived from an EMBL/GenBank/DDBJ whole genome shotgun (WGS) entry which is preliminary data.</text>
</comment>